<protein>
    <submittedName>
        <fullName evidence="1">Uncharacterized protein</fullName>
    </submittedName>
</protein>
<dbReference type="Pfam" id="PF19739">
    <property type="entry name" value="DUF6228"/>
    <property type="match status" value="1"/>
</dbReference>
<organism evidence="1 2">
    <name type="scientific">Actinophytocola oryzae</name>
    <dbReference type="NCBI Taxonomy" id="502181"/>
    <lineage>
        <taxon>Bacteria</taxon>
        <taxon>Bacillati</taxon>
        <taxon>Actinomycetota</taxon>
        <taxon>Actinomycetes</taxon>
        <taxon>Pseudonocardiales</taxon>
        <taxon>Pseudonocardiaceae</taxon>
    </lineage>
</organism>
<dbReference type="AlphaFoldDB" id="A0A4V3FQG0"/>
<comment type="caution">
    <text evidence="1">The sequence shown here is derived from an EMBL/GenBank/DDBJ whole genome shotgun (WGS) entry which is preliminary data.</text>
</comment>
<evidence type="ECO:0000313" key="2">
    <source>
        <dbReference type="Proteomes" id="UP000294927"/>
    </source>
</evidence>
<reference evidence="1 2" key="1">
    <citation type="submission" date="2019-03" db="EMBL/GenBank/DDBJ databases">
        <title>Genomic Encyclopedia of Archaeal and Bacterial Type Strains, Phase II (KMG-II): from individual species to whole genera.</title>
        <authorList>
            <person name="Goeker M."/>
        </authorList>
    </citation>
    <scope>NUCLEOTIDE SEQUENCE [LARGE SCALE GENOMIC DNA]</scope>
    <source>
        <strain evidence="1 2">DSM 45499</strain>
    </source>
</reference>
<dbReference type="Proteomes" id="UP000294927">
    <property type="component" value="Unassembled WGS sequence"/>
</dbReference>
<name>A0A4V3FQG0_9PSEU</name>
<evidence type="ECO:0000313" key="1">
    <source>
        <dbReference type="EMBL" id="TDV38726.1"/>
    </source>
</evidence>
<dbReference type="InterPro" id="IPR046196">
    <property type="entry name" value="DUF6228"/>
</dbReference>
<sequence length="46" mass="5299">MAGEHLSTFLDQLAADFAGWENVRTWQTWSRDLSVEQYTPKAATRI</sequence>
<dbReference type="EMBL" id="SOCP01000026">
    <property type="protein sequence ID" value="TDV38726.1"/>
    <property type="molecule type" value="Genomic_DNA"/>
</dbReference>
<accession>A0A4V3FQG0</accession>
<gene>
    <name evidence="1" type="ORF">CLV71_126115</name>
</gene>
<keyword evidence="2" id="KW-1185">Reference proteome</keyword>
<proteinExistence type="predicted"/>